<organism evidence="2 3">
    <name type="scientific">Pseudocercospora eumusae</name>
    <dbReference type="NCBI Taxonomy" id="321146"/>
    <lineage>
        <taxon>Eukaryota</taxon>
        <taxon>Fungi</taxon>
        <taxon>Dikarya</taxon>
        <taxon>Ascomycota</taxon>
        <taxon>Pezizomycotina</taxon>
        <taxon>Dothideomycetes</taxon>
        <taxon>Dothideomycetidae</taxon>
        <taxon>Mycosphaerellales</taxon>
        <taxon>Mycosphaerellaceae</taxon>
        <taxon>Pseudocercospora</taxon>
    </lineage>
</organism>
<evidence type="ECO:0000256" key="1">
    <source>
        <dbReference type="SAM" id="MobiDB-lite"/>
    </source>
</evidence>
<comment type="caution">
    <text evidence="2">The sequence shown here is derived from an EMBL/GenBank/DDBJ whole genome shotgun (WGS) entry which is preliminary data.</text>
</comment>
<dbReference type="Proteomes" id="UP000070133">
    <property type="component" value="Unassembled WGS sequence"/>
</dbReference>
<evidence type="ECO:0000313" key="3">
    <source>
        <dbReference type="Proteomes" id="UP000070133"/>
    </source>
</evidence>
<dbReference type="EMBL" id="LFZN01000136">
    <property type="protein sequence ID" value="KXS97687.1"/>
    <property type="molecule type" value="Genomic_DNA"/>
</dbReference>
<reference evidence="2 3" key="1">
    <citation type="submission" date="2015-07" db="EMBL/GenBank/DDBJ databases">
        <title>Comparative genomics of the Sigatoka disease complex on banana suggests a link between parallel evolutionary changes in Pseudocercospora fijiensis and Pseudocercospora eumusae and increased virulence on the banana host.</title>
        <authorList>
            <person name="Chang T.-C."/>
            <person name="Salvucci A."/>
            <person name="Crous P.W."/>
            <person name="Stergiopoulos I."/>
        </authorList>
    </citation>
    <scope>NUCLEOTIDE SEQUENCE [LARGE SCALE GENOMIC DNA]</scope>
    <source>
        <strain evidence="2 3">CBS 114824</strain>
    </source>
</reference>
<accession>A0A139H5G0</accession>
<dbReference type="OrthoDB" id="3647745at2759"/>
<evidence type="ECO:0000313" key="2">
    <source>
        <dbReference type="EMBL" id="KXS97687.1"/>
    </source>
</evidence>
<keyword evidence="3" id="KW-1185">Reference proteome</keyword>
<dbReference type="AlphaFoldDB" id="A0A139H5G0"/>
<feature type="region of interest" description="Disordered" evidence="1">
    <location>
        <begin position="338"/>
        <end position="517"/>
    </location>
</feature>
<proteinExistence type="predicted"/>
<sequence length="517" mass="57390">MEMIKTEVEHGNDRQDTTMDAAYKDTAPFNRFFLHLDRLCSSYHQECADTPLLLRHPCPSNPNMAVDNELVMFENLNLDGILSNARISWSKESIKVIRAFCAKHQVSARNLPTPTLFLELLSDLNVHEQIKYDNDSFSIIAPKILNCIRSYVSLAKDMEGILEERISNSSEYLCTWYKFTENWTKPNWDGDISAPHPKEAAENWIERPVVSKRMPGIGHTRLTQQTWALIAAEKAKKGEKAKKEKVAAEKPVVQEAASEKNEAEQEMLKWMVKALAKIKAQEKEEGLSTPFEVPIKAVDPGMKTMVNLPVKKLAGKAGMGEFGMWKAPDQTRHRSIISPQPTSVGTESTGSCTTSHLSPQQSPTGEVLSDPYDVDPLFDILGPESEPEPEPLQSRATTPGAKAADKTTPNMDFGHKANSIRFPWHIRNNNNNNNNKESPATPIRGPFQAIMTPRAPIAKPLGLPKSPTKASKKAGKQKMSAKEGPPAKVQKDEQSLGATQGGRDGDDDDQEWMGGMI</sequence>
<gene>
    <name evidence="2" type="ORF">AC578_1484</name>
</gene>
<dbReference type="STRING" id="321146.A0A139H5G0"/>
<feature type="compositionally biased region" description="Polar residues" evidence="1">
    <location>
        <begin position="338"/>
        <end position="364"/>
    </location>
</feature>
<name>A0A139H5G0_9PEZI</name>
<protein>
    <submittedName>
        <fullName evidence="2">Uncharacterized protein</fullName>
    </submittedName>
</protein>